<feature type="compositionally biased region" description="Low complexity" evidence="5">
    <location>
        <begin position="131"/>
        <end position="140"/>
    </location>
</feature>
<evidence type="ECO:0008006" key="8">
    <source>
        <dbReference type="Google" id="ProtNLM"/>
    </source>
</evidence>
<dbReference type="Proteomes" id="UP001500218">
    <property type="component" value="Unassembled WGS sequence"/>
</dbReference>
<feature type="compositionally biased region" description="Low complexity" evidence="5">
    <location>
        <begin position="18"/>
        <end position="28"/>
    </location>
</feature>
<keyword evidence="3" id="KW-0159">Chromosome partition</keyword>
<organism evidence="6 7">
    <name type="scientific">Luedemannella flava</name>
    <dbReference type="NCBI Taxonomy" id="349316"/>
    <lineage>
        <taxon>Bacteria</taxon>
        <taxon>Bacillati</taxon>
        <taxon>Actinomycetota</taxon>
        <taxon>Actinomycetes</taxon>
        <taxon>Micromonosporales</taxon>
        <taxon>Micromonosporaceae</taxon>
        <taxon>Luedemannella</taxon>
    </lineage>
</organism>
<dbReference type="InterPro" id="IPR005234">
    <property type="entry name" value="ScpB_csome_segregation"/>
</dbReference>
<evidence type="ECO:0000256" key="4">
    <source>
        <dbReference type="ARBA" id="ARBA00023306"/>
    </source>
</evidence>
<feature type="compositionally biased region" description="Low complexity" evidence="5">
    <location>
        <begin position="42"/>
        <end position="66"/>
    </location>
</feature>
<dbReference type="NCBIfam" id="TIGR00281">
    <property type="entry name" value="SMC-Scp complex subunit ScpB"/>
    <property type="match status" value="1"/>
</dbReference>
<keyword evidence="1" id="KW-0963">Cytoplasm</keyword>
<comment type="caution">
    <text evidence="6">The sequence shown here is derived from an EMBL/GenBank/DDBJ whole genome shotgun (WGS) entry which is preliminary data.</text>
</comment>
<dbReference type="PANTHER" id="PTHR34298:SF2">
    <property type="entry name" value="SEGREGATION AND CONDENSATION PROTEIN B"/>
    <property type="match status" value="1"/>
</dbReference>
<dbReference type="SUPFAM" id="SSF46785">
    <property type="entry name" value="Winged helix' DNA-binding domain"/>
    <property type="match status" value="2"/>
</dbReference>
<dbReference type="Pfam" id="PF04079">
    <property type="entry name" value="SMC_ScpB"/>
    <property type="match status" value="1"/>
</dbReference>
<proteinExistence type="predicted"/>
<keyword evidence="4" id="KW-0131">Cell cycle</keyword>
<dbReference type="Gene3D" id="1.10.10.10">
    <property type="entry name" value="Winged helix-like DNA-binding domain superfamily/Winged helix DNA-binding domain"/>
    <property type="match status" value="2"/>
</dbReference>
<evidence type="ECO:0000256" key="1">
    <source>
        <dbReference type="ARBA" id="ARBA00022490"/>
    </source>
</evidence>
<keyword evidence="2" id="KW-0132">Cell division</keyword>
<evidence type="ECO:0000256" key="2">
    <source>
        <dbReference type="ARBA" id="ARBA00022618"/>
    </source>
</evidence>
<keyword evidence="7" id="KW-1185">Reference proteome</keyword>
<dbReference type="EMBL" id="BAAALT010000284">
    <property type="protein sequence ID" value="GAA1834611.1"/>
    <property type="molecule type" value="Genomic_DNA"/>
</dbReference>
<reference evidence="6 7" key="1">
    <citation type="journal article" date="2019" name="Int. J. Syst. Evol. Microbiol.">
        <title>The Global Catalogue of Microorganisms (GCM) 10K type strain sequencing project: providing services to taxonomists for standard genome sequencing and annotation.</title>
        <authorList>
            <consortium name="The Broad Institute Genomics Platform"/>
            <consortium name="The Broad Institute Genome Sequencing Center for Infectious Disease"/>
            <person name="Wu L."/>
            <person name="Ma J."/>
        </authorList>
    </citation>
    <scope>NUCLEOTIDE SEQUENCE [LARGE SCALE GENOMIC DNA]</scope>
    <source>
        <strain evidence="6 7">JCM 13250</strain>
    </source>
</reference>
<feature type="compositionally biased region" description="Low complexity" evidence="5">
    <location>
        <begin position="78"/>
        <end position="90"/>
    </location>
</feature>
<evidence type="ECO:0000313" key="6">
    <source>
        <dbReference type="EMBL" id="GAA1834611.1"/>
    </source>
</evidence>
<evidence type="ECO:0000256" key="5">
    <source>
        <dbReference type="SAM" id="MobiDB-lite"/>
    </source>
</evidence>
<feature type="region of interest" description="Disordered" evidence="5">
    <location>
        <begin position="1"/>
        <end position="216"/>
    </location>
</feature>
<dbReference type="PANTHER" id="PTHR34298">
    <property type="entry name" value="SEGREGATION AND CONDENSATION PROTEIN B"/>
    <property type="match status" value="1"/>
</dbReference>
<evidence type="ECO:0000256" key="3">
    <source>
        <dbReference type="ARBA" id="ARBA00022829"/>
    </source>
</evidence>
<feature type="compositionally biased region" description="Basic and acidic residues" evidence="5">
    <location>
        <begin position="118"/>
        <end position="127"/>
    </location>
</feature>
<accession>A0ABN2MPT6</accession>
<feature type="compositionally biased region" description="Low complexity" evidence="5">
    <location>
        <begin position="153"/>
        <end position="164"/>
    </location>
</feature>
<name>A0ABN2MPT6_9ACTN</name>
<protein>
    <recommendedName>
        <fullName evidence="8">Segregation and condensation protein B</fullName>
    </recommendedName>
</protein>
<dbReference type="InterPro" id="IPR036388">
    <property type="entry name" value="WH-like_DNA-bd_sf"/>
</dbReference>
<dbReference type="RefSeq" id="WP_425560575.1">
    <property type="nucleotide sequence ID" value="NZ_BAAALT010000284.1"/>
</dbReference>
<gene>
    <name evidence="6" type="ORF">GCM10009682_61180</name>
</gene>
<sequence>MNDERPQSLAESAASWVPPWARQAPAEPAAEEPTRTADSEPATAGAEGGAATAAAEGGPDTFAAEAPDTDGEEGAGAEGASDADTAGAAAQPDTGEAPEHRHAPGEVPPDGVIELAEPAEHPHHEHPAPPADLAPAGEPAVGEIADREREDAPAGARAGEAAGEPADREREDAPAGAPAGEAAGEPAEPDRDDAPEAVAGERAPDSLTAGAVPPREVIELVEPAEVLAEPAEELWDAPVREAAEAVGSGSAGAAAGELPPREVAALAEPAEVPAGPEAADRDADEAPPAAVVQLAEPAEAGFVGGGSELIAPEAVADDGAAPLSPVLHGEDDAEGAAPAALSDAELRGALEAVLLVVDEPVGEFMLAQVLDEPAQRVAATLTDLRAEYAASGRGFELRQAAGGWRLYTRTEYAAYVERFVLDGQQTRLTQAALETLAVIAYKQPVTRSRISAIRGVNCDGVIKTLVARGLVEECGTERESGALLYQTTPLFLEKLGINSVAELPGLAPFLPENVDDIDAHR</sequence>
<feature type="compositionally biased region" description="Low complexity" evidence="5">
    <location>
        <begin position="174"/>
        <end position="186"/>
    </location>
</feature>
<evidence type="ECO:0000313" key="7">
    <source>
        <dbReference type="Proteomes" id="UP001500218"/>
    </source>
</evidence>
<dbReference type="InterPro" id="IPR036390">
    <property type="entry name" value="WH_DNA-bd_sf"/>
</dbReference>